<keyword evidence="2" id="KW-0812">Transmembrane</keyword>
<protein>
    <recommendedName>
        <fullName evidence="6">Extracellular membrane protein CFEM domain-containing protein</fullName>
    </recommendedName>
</protein>
<organism evidence="4 5">
    <name type="scientific">Lunasporangiospora selenospora</name>
    <dbReference type="NCBI Taxonomy" id="979761"/>
    <lineage>
        <taxon>Eukaryota</taxon>
        <taxon>Fungi</taxon>
        <taxon>Fungi incertae sedis</taxon>
        <taxon>Mucoromycota</taxon>
        <taxon>Mortierellomycotina</taxon>
        <taxon>Mortierellomycetes</taxon>
        <taxon>Mortierellales</taxon>
        <taxon>Mortierellaceae</taxon>
        <taxon>Lunasporangiospora</taxon>
    </lineage>
</organism>
<evidence type="ECO:0000256" key="2">
    <source>
        <dbReference type="SAM" id="Phobius"/>
    </source>
</evidence>
<evidence type="ECO:0000313" key="4">
    <source>
        <dbReference type="EMBL" id="KAF9584246.1"/>
    </source>
</evidence>
<keyword evidence="2" id="KW-1133">Transmembrane helix</keyword>
<evidence type="ECO:0000256" key="1">
    <source>
        <dbReference type="SAM" id="MobiDB-lite"/>
    </source>
</evidence>
<gene>
    <name evidence="4" type="ORF">BGW38_007090</name>
</gene>
<dbReference type="EMBL" id="JAABOA010000462">
    <property type="protein sequence ID" value="KAF9584246.1"/>
    <property type="molecule type" value="Genomic_DNA"/>
</dbReference>
<keyword evidence="3" id="KW-0732">Signal</keyword>
<feature type="chain" id="PRO_5040111681" description="Extracellular membrane protein CFEM domain-containing protein" evidence="3">
    <location>
        <begin position="19"/>
        <end position="477"/>
    </location>
</feature>
<proteinExistence type="predicted"/>
<sequence>MKVSIVFALFAVVALVQAAPHKNEGSSHQMDTHSSQAKVAPESHSRNAKADSADKPSLPMRKRSLINNEVSGNKVCVKVPVKTEVKNVKSVLVTAALAAAVTVSAYECPSTDSVNQACRNISVSPLVCNNPNVNVQECNARQCNQDYINNYAACMCRRNRDTFFENSVNVEGLIRRCGGLGLVNPYGNPNQYRPGQGTQTFSPSGGLAESATRVYGGTTYYGGSTADVSGVTRIVSATPVVGGTTIVGGTTTWISDTPSIQSGTSTFPGATAEPVQNNPDEYIPVNSENSHVSGGAVAGIVLGILAATALAILLGICWRKKRSDHFFYHQHNDADARGPIRTVVTEKIEPVVVKSVPAGTATSSTAYNAVGNSSVPAGTATYTTATNPAATTNYYNQGPGVTTPQYNTSMSPSVTGTGVHSPTGVGSYSTGNAYSTQPRTGVVDSVSNTAHNAVNSANNAAYNASNAVQGSTTTTGR</sequence>
<evidence type="ECO:0000256" key="3">
    <source>
        <dbReference type="SAM" id="SignalP"/>
    </source>
</evidence>
<evidence type="ECO:0008006" key="6">
    <source>
        <dbReference type="Google" id="ProtNLM"/>
    </source>
</evidence>
<reference evidence="4" key="1">
    <citation type="journal article" date="2020" name="Fungal Divers.">
        <title>Resolving the Mortierellaceae phylogeny through synthesis of multi-gene phylogenetics and phylogenomics.</title>
        <authorList>
            <person name="Vandepol N."/>
            <person name="Liber J."/>
            <person name="Desiro A."/>
            <person name="Na H."/>
            <person name="Kennedy M."/>
            <person name="Barry K."/>
            <person name="Grigoriev I.V."/>
            <person name="Miller A.N."/>
            <person name="O'Donnell K."/>
            <person name="Stajich J.E."/>
            <person name="Bonito G."/>
        </authorList>
    </citation>
    <scope>NUCLEOTIDE SEQUENCE</scope>
    <source>
        <strain evidence="4">KOD1015</strain>
    </source>
</reference>
<evidence type="ECO:0000313" key="5">
    <source>
        <dbReference type="Proteomes" id="UP000780801"/>
    </source>
</evidence>
<accession>A0A9P6KGN0</accession>
<feature type="compositionally biased region" description="Polar residues" evidence="1">
    <location>
        <begin position="26"/>
        <end position="37"/>
    </location>
</feature>
<keyword evidence="2" id="KW-0472">Membrane</keyword>
<dbReference type="AlphaFoldDB" id="A0A9P6KGN0"/>
<feature type="compositionally biased region" description="Basic and acidic residues" evidence="1">
    <location>
        <begin position="41"/>
        <end position="54"/>
    </location>
</feature>
<keyword evidence="5" id="KW-1185">Reference proteome</keyword>
<feature type="region of interest" description="Disordered" evidence="1">
    <location>
        <begin position="22"/>
        <end position="63"/>
    </location>
</feature>
<feature type="transmembrane region" description="Helical" evidence="2">
    <location>
        <begin position="296"/>
        <end position="318"/>
    </location>
</feature>
<dbReference type="OrthoDB" id="2444470at2759"/>
<feature type="signal peptide" evidence="3">
    <location>
        <begin position="1"/>
        <end position="18"/>
    </location>
</feature>
<comment type="caution">
    <text evidence="4">The sequence shown here is derived from an EMBL/GenBank/DDBJ whole genome shotgun (WGS) entry which is preliminary data.</text>
</comment>
<name>A0A9P6KGN0_9FUNG</name>
<dbReference type="Proteomes" id="UP000780801">
    <property type="component" value="Unassembled WGS sequence"/>
</dbReference>